<gene>
    <name evidence="1" type="ORF">F5878DRAFT_406570</name>
</gene>
<comment type="caution">
    <text evidence="1">The sequence shown here is derived from an EMBL/GenBank/DDBJ whole genome shotgun (WGS) entry which is preliminary data.</text>
</comment>
<organism evidence="1 2">
    <name type="scientific">Lentinula raphanica</name>
    <dbReference type="NCBI Taxonomy" id="153919"/>
    <lineage>
        <taxon>Eukaryota</taxon>
        <taxon>Fungi</taxon>
        <taxon>Dikarya</taxon>
        <taxon>Basidiomycota</taxon>
        <taxon>Agaricomycotina</taxon>
        <taxon>Agaricomycetes</taxon>
        <taxon>Agaricomycetidae</taxon>
        <taxon>Agaricales</taxon>
        <taxon>Marasmiineae</taxon>
        <taxon>Omphalotaceae</taxon>
        <taxon>Lentinula</taxon>
    </lineage>
</organism>
<dbReference type="Proteomes" id="UP001163846">
    <property type="component" value="Unassembled WGS sequence"/>
</dbReference>
<dbReference type="EMBL" id="MU806697">
    <property type="protein sequence ID" value="KAJ3833433.1"/>
    <property type="molecule type" value="Genomic_DNA"/>
</dbReference>
<dbReference type="AlphaFoldDB" id="A0AA38NZB9"/>
<accession>A0AA38NZB9</accession>
<evidence type="ECO:0000313" key="2">
    <source>
        <dbReference type="Proteomes" id="UP001163846"/>
    </source>
</evidence>
<evidence type="ECO:0000313" key="1">
    <source>
        <dbReference type="EMBL" id="KAJ3833433.1"/>
    </source>
</evidence>
<keyword evidence="2" id="KW-1185">Reference proteome</keyword>
<name>A0AA38NZB9_9AGAR</name>
<protein>
    <submittedName>
        <fullName evidence="1">Uncharacterized protein</fullName>
    </submittedName>
</protein>
<proteinExistence type="predicted"/>
<sequence length="168" mass="18403">MTLLVMRAVPRSHPSASSQPVLADAVYHQVNVLKHTNQLLEAGHLPSGAAAMIIYGKAGKPLQDIDFYNKADSSKQFSLQKALEDMACEEAVRIAKEYGVLYTGSPLLDGRTLVAISDGQITSVLLTGWSDYAFVEKDAPKEEMMKFCRAMCEYKATFTPPPLPPPRS</sequence>
<reference evidence="1" key="1">
    <citation type="submission" date="2022-08" db="EMBL/GenBank/DDBJ databases">
        <authorList>
            <consortium name="DOE Joint Genome Institute"/>
            <person name="Min B."/>
            <person name="Riley R."/>
            <person name="Sierra-Patev S."/>
            <person name="Naranjo-Ortiz M."/>
            <person name="Looney B."/>
            <person name="Konkel Z."/>
            <person name="Slot J.C."/>
            <person name="Sakamoto Y."/>
            <person name="Steenwyk J.L."/>
            <person name="Rokas A."/>
            <person name="Carro J."/>
            <person name="Camarero S."/>
            <person name="Ferreira P."/>
            <person name="Molpeceres G."/>
            <person name="Ruiz-Duenas F.J."/>
            <person name="Serrano A."/>
            <person name="Henrissat B."/>
            <person name="Drula E."/>
            <person name="Hughes K.W."/>
            <person name="Mata J.L."/>
            <person name="Ishikawa N.K."/>
            <person name="Vargas-Isla R."/>
            <person name="Ushijima S."/>
            <person name="Smith C.A."/>
            <person name="Ahrendt S."/>
            <person name="Andreopoulos W."/>
            <person name="He G."/>
            <person name="Labutti K."/>
            <person name="Lipzen A."/>
            <person name="Ng V."/>
            <person name="Sandor L."/>
            <person name="Barry K."/>
            <person name="Martinez A.T."/>
            <person name="Xiao Y."/>
            <person name="Gibbons J.G."/>
            <person name="Terashima K."/>
            <person name="Hibbett D.S."/>
            <person name="Grigoriev I.V."/>
        </authorList>
    </citation>
    <scope>NUCLEOTIDE SEQUENCE</scope>
    <source>
        <strain evidence="1">TFB9207</strain>
    </source>
</reference>